<dbReference type="NCBIfam" id="TIGR01783">
    <property type="entry name" value="TonB-siderophor"/>
    <property type="match status" value="1"/>
</dbReference>
<keyword evidence="6 14" id="KW-0812">Transmembrane</keyword>
<dbReference type="OrthoDB" id="9760333at2"/>
<comment type="caution">
    <text evidence="18">The sequence shown here is derived from an EMBL/GenBank/DDBJ whole genome shotgun (WGS) entry which is preliminary data.</text>
</comment>
<evidence type="ECO:0000259" key="16">
    <source>
        <dbReference type="Pfam" id="PF00593"/>
    </source>
</evidence>
<evidence type="ECO:0000256" key="13">
    <source>
        <dbReference type="ARBA" id="ARBA00023237"/>
    </source>
</evidence>
<protein>
    <submittedName>
        <fullName evidence="18">TonB-denpendent receptor</fullName>
    </submittedName>
</protein>
<evidence type="ECO:0000256" key="12">
    <source>
        <dbReference type="ARBA" id="ARBA00023170"/>
    </source>
</evidence>
<keyword evidence="8" id="KW-0408">Iron</keyword>
<dbReference type="Pfam" id="PF00593">
    <property type="entry name" value="TonB_dep_Rec_b-barrel"/>
    <property type="match status" value="1"/>
</dbReference>
<dbReference type="InterPro" id="IPR000531">
    <property type="entry name" value="Beta-barrel_TonB"/>
</dbReference>
<dbReference type="Proteomes" id="UP000024284">
    <property type="component" value="Unassembled WGS sequence"/>
</dbReference>
<evidence type="ECO:0000259" key="17">
    <source>
        <dbReference type="Pfam" id="PF07715"/>
    </source>
</evidence>
<evidence type="ECO:0000256" key="3">
    <source>
        <dbReference type="ARBA" id="ARBA00022448"/>
    </source>
</evidence>
<evidence type="ECO:0000256" key="10">
    <source>
        <dbReference type="ARBA" id="ARBA00023077"/>
    </source>
</evidence>
<evidence type="ECO:0000256" key="2">
    <source>
        <dbReference type="ARBA" id="ARBA00009810"/>
    </source>
</evidence>
<evidence type="ECO:0000256" key="1">
    <source>
        <dbReference type="ARBA" id="ARBA00004571"/>
    </source>
</evidence>
<accession>A0A086PDB3</accession>
<keyword evidence="13 14" id="KW-0998">Cell outer membrane</keyword>
<sequence length="730" mass="79582">MELATCPDHSKAVSRITIISETDTGVVLSIFRAALFASVPVWASMASAQEAPASAPDAAWADSDQIIVTGRAQRLYRTETTTVGKSAEDPLDIPQALQVINKDLFADQGARDATDIYRNISGVSFFSYAGVTFRGFRQDQSFYDGMRGNPFIGFSVPQLFNIERVEVLKGPAGLFFGPGSPGGIINYVSKVPGDTSAMRLVATAGNYGRRGISAEANGPVDKDGIVTYRLGGFYEAMNPYRRNTKNVSLIGDGGLAIRTNEGGKLTLQATVYDNDLQANRLRGILTDDDGNFLTDIRWNANEPTDFLHLKSQAYQARYATAIGDSVTFDAGVRYFKATETQQYHEPRGLVAGSDDLVAREFRDQIRDVDGLSFSANLTAQVDLLGMEHKFQTGADWYDETSVLSSRILRAGVTPLSLSNPVYTNSAPDVARAALLPFTVTDTRTKRQGAYLQDQISLSDAFMLVAGVRYDKFEDRVVNAASYEDDDITFRTGAIYKPRKDVSIYLSWSQSFEPQTAASQNGDVGGPFAPVTGDQFEGGIKTDLFDGRLQANLAAYRIVRRNILQADTSLPPVNGQDQLRPIGEVTSKGFEIDLSTDISANWVALVNYGYNDTKITGTIAGQAITNAVGNRFANAPKHKVGFWTRYQVPTIDAAFAVGGEHVSKRISLSGQTVKPYTIFDASITKGLGFAELMLRVDNIFDKVYAASGFSAQSGHFPGEPRTFLAELRFQF</sequence>
<name>A0A086PDB3_SPHHM</name>
<dbReference type="PROSITE" id="PS52016">
    <property type="entry name" value="TONB_DEPENDENT_REC_3"/>
    <property type="match status" value="1"/>
</dbReference>
<dbReference type="Pfam" id="PF07715">
    <property type="entry name" value="Plug"/>
    <property type="match status" value="1"/>
</dbReference>
<keyword evidence="7" id="KW-0732">Signal</keyword>
<dbReference type="PANTHER" id="PTHR32552">
    <property type="entry name" value="FERRICHROME IRON RECEPTOR-RELATED"/>
    <property type="match status" value="1"/>
</dbReference>
<dbReference type="InterPro" id="IPR036942">
    <property type="entry name" value="Beta-barrel_TonB_sf"/>
</dbReference>
<evidence type="ECO:0000313" key="19">
    <source>
        <dbReference type="Proteomes" id="UP000024284"/>
    </source>
</evidence>
<keyword evidence="9" id="KW-0406">Ion transport</keyword>
<gene>
    <name evidence="18" type="ORF">BV98_000874</name>
</gene>
<evidence type="ECO:0000256" key="6">
    <source>
        <dbReference type="ARBA" id="ARBA00022692"/>
    </source>
</evidence>
<dbReference type="InterPro" id="IPR010105">
    <property type="entry name" value="TonB_sidphr_rcpt"/>
</dbReference>
<comment type="similarity">
    <text evidence="2 14 15">Belongs to the TonB-dependent receptor family.</text>
</comment>
<organism evidence="18 19">
    <name type="scientific">Sphingobium herbicidovorans (strain ATCC 700291 / DSM 11019 / CCUG 56400 / KCTC 2939 / LMG 18315 / NBRC 16415 / MH)</name>
    <name type="common">Sphingomonas herbicidovorans</name>
    <dbReference type="NCBI Taxonomy" id="1219045"/>
    <lineage>
        <taxon>Bacteria</taxon>
        <taxon>Pseudomonadati</taxon>
        <taxon>Pseudomonadota</taxon>
        <taxon>Alphaproteobacteria</taxon>
        <taxon>Sphingomonadales</taxon>
        <taxon>Sphingomonadaceae</taxon>
        <taxon>Sphingobium</taxon>
    </lineage>
</organism>
<evidence type="ECO:0000256" key="15">
    <source>
        <dbReference type="RuleBase" id="RU003357"/>
    </source>
</evidence>
<keyword evidence="19" id="KW-1185">Reference proteome</keyword>
<dbReference type="Gene3D" id="2.170.130.10">
    <property type="entry name" value="TonB-dependent receptor, plug domain"/>
    <property type="match status" value="1"/>
</dbReference>
<dbReference type="STRING" id="76947.GCA_002080435_01915"/>
<evidence type="ECO:0000256" key="14">
    <source>
        <dbReference type="PROSITE-ProRule" id="PRU01360"/>
    </source>
</evidence>
<evidence type="ECO:0000256" key="5">
    <source>
        <dbReference type="ARBA" id="ARBA00022496"/>
    </source>
</evidence>
<dbReference type="GO" id="GO:0015891">
    <property type="term" value="P:siderophore transport"/>
    <property type="evidence" value="ECO:0007669"/>
    <property type="project" value="InterPro"/>
</dbReference>
<keyword evidence="11 14" id="KW-0472">Membrane</keyword>
<feature type="domain" description="TonB-dependent receptor plug" evidence="17">
    <location>
        <begin position="91"/>
        <end position="184"/>
    </location>
</feature>
<evidence type="ECO:0000256" key="8">
    <source>
        <dbReference type="ARBA" id="ARBA00023004"/>
    </source>
</evidence>
<dbReference type="eggNOG" id="COG4773">
    <property type="taxonomic scope" value="Bacteria"/>
</dbReference>
<proteinExistence type="inferred from homology"/>
<evidence type="ECO:0000256" key="4">
    <source>
        <dbReference type="ARBA" id="ARBA00022452"/>
    </source>
</evidence>
<keyword evidence="10 15" id="KW-0798">TonB box</keyword>
<dbReference type="InterPro" id="IPR037066">
    <property type="entry name" value="Plug_dom_sf"/>
</dbReference>
<evidence type="ECO:0000313" key="18">
    <source>
        <dbReference type="EMBL" id="KFG91381.1"/>
    </source>
</evidence>
<dbReference type="Gene3D" id="2.40.170.20">
    <property type="entry name" value="TonB-dependent receptor, beta-barrel domain"/>
    <property type="match status" value="1"/>
</dbReference>
<dbReference type="GO" id="GO:0038023">
    <property type="term" value="F:signaling receptor activity"/>
    <property type="evidence" value="ECO:0007669"/>
    <property type="project" value="InterPro"/>
</dbReference>
<dbReference type="InterPro" id="IPR039426">
    <property type="entry name" value="TonB-dep_rcpt-like"/>
</dbReference>
<evidence type="ECO:0000256" key="11">
    <source>
        <dbReference type="ARBA" id="ARBA00023136"/>
    </source>
</evidence>
<dbReference type="SUPFAM" id="SSF56935">
    <property type="entry name" value="Porins"/>
    <property type="match status" value="1"/>
</dbReference>
<evidence type="ECO:0000256" key="9">
    <source>
        <dbReference type="ARBA" id="ARBA00023065"/>
    </source>
</evidence>
<dbReference type="GO" id="GO:0015344">
    <property type="term" value="F:siderophore uptake transmembrane transporter activity"/>
    <property type="evidence" value="ECO:0007669"/>
    <property type="project" value="TreeGrafter"/>
</dbReference>
<dbReference type="PATRIC" id="fig|1219045.3.peg.890"/>
<dbReference type="CDD" id="cd01347">
    <property type="entry name" value="ligand_gated_channel"/>
    <property type="match status" value="1"/>
</dbReference>
<dbReference type="InterPro" id="IPR012910">
    <property type="entry name" value="Plug_dom"/>
</dbReference>
<dbReference type="GO" id="GO:0009279">
    <property type="term" value="C:cell outer membrane"/>
    <property type="evidence" value="ECO:0007669"/>
    <property type="project" value="UniProtKB-SubCell"/>
</dbReference>
<evidence type="ECO:0000256" key="7">
    <source>
        <dbReference type="ARBA" id="ARBA00022729"/>
    </source>
</evidence>
<keyword evidence="12 18" id="KW-0675">Receptor</keyword>
<keyword evidence="3 14" id="KW-0813">Transport</keyword>
<keyword evidence="4 14" id="KW-1134">Transmembrane beta strand</keyword>
<comment type="subcellular location">
    <subcellularLocation>
        <location evidence="1 14">Cell outer membrane</location>
        <topology evidence="1 14">Multi-pass membrane protein</topology>
    </subcellularLocation>
</comment>
<dbReference type="PANTHER" id="PTHR32552:SF68">
    <property type="entry name" value="FERRICHROME OUTER MEMBRANE TRANSPORTER_PHAGE RECEPTOR"/>
    <property type="match status" value="1"/>
</dbReference>
<reference evidence="18" key="1">
    <citation type="submission" date="2014-08" db="EMBL/GenBank/DDBJ databases">
        <title>Draft genome sequences of Sphingobium herbicidovorans.</title>
        <authorList>
            <person name="Gan H.M."/>
            <person name="Gan H.Y."/>
            <person name="Savka M.A."/>
        </authorList>
    </citation>
    <scope>NUCLEOTIDE SEQUENCE [LARGE SCALE GENOMIC DNA]</scope>
    <source>
        <strain evidence="18">NBRC 16415</strain>
    </source>
</reference>
<feature type="domain" description="TonB-dependent receptor-like beta-barrel" evidence="16">
    <location>
        <begin position="270"/>
        <end position="698"/>
    </location>
</feature>
<dbReference type="EMBL" id="JFZA02000004">
    <property type="protein sequence ID" value="KFG91381.1"/>
    <property type="molecule type" value="Genomic_DNA"/>
</dbReference>
<keyword evidence="5" id="KW-0410">Iron transport</keyword>
<dbReference type="AlphaFoldDB" id="A0A086PDB3"/>